<dbReference type="OrthoDB" id="5855801at2759"/>
<evidence type="ECO:0000313" key="1">
    <source>
        <dbReference type="EMBL" id="PIO62863.1"/>
    </source>
</evidence>
<evidence type="ECO:0000313" key="2">
    <source>
        <dbReference type="Proteomes" id="UP000230423"/>
    </source>
</evidence>
<gene>
    <name evidence="1" type="ORF">TELCIR_15561</name>
</gene>
<dbReference type="Proteomes" id="UP000230423">
    <property type="component" value="Unassembled WGS sequence"/>
</dbReference>
<protein>
    <submittedName>
        <fullName evidence="1">Uncharacterized protein</fullName>
    </submittedName>
</protein>
<feature type="non-terminal residue" evidence="1">
    <location>
        <position position="1"/>
    </location>
</feature>
<name>A0A2G9TXZ7_TELCI</name>
<proteinExistence type="predicted"/>
<accession>A0A2G9TXZ7</accession>
<dbReference type="PROSITE" id="PS50092">
    <property type="entry name" value="TSP1"/>
    <property type="match status" value="1"/>
</dbReference>
<dbReference type="SUPFAM" id="SSF82895">
    <property type="entry name" value="TSP-1 type 1 repeat"/>
    <property type="match status" value="1"/>
</dbReference>
<dbReference type="InterPro" id="IPR036383">
    <property type="entry name" value="TSP1_rpt_sf"/>
</dbReference>
<dbReference type="AlphaFoldDB" id="A0A2G9TXZ7"/>
<keyword evidence="2" id="KW-1185">Reference proteome</keyword>
<sequence>TTIAQYPDMSSMISSSWSMWSPWSFCSNNVMVRVRACSTVRGYKCVGHNKEFQSCDSSKAHQTPSPTGIPVKVTGETPRALPDLDILDPYSEDRRIAMRQLYDDYEVSVPDDEKITPKVRYRPASPMPAREPIIIQQFAQRFPQPLPEIEGRRKISNLLVHALRGFKNSRTYEILDQERDTFEGL</sequence>
<dbReference type="InterPro" id="IPR000884">
    <property type="entry name" value="TSP1_rpt"/>
</dbReference>
<reference evidence="1 2" key="1">
    <citation type="submission" date="2015-09" db="EMBL/GenBank/DDBJ databases">
        <title>Draft genome of the parasitic nematode Teladorsagia circumcincta isolate WARC Sus (inbred).</title>
        <authorList>
            <person name="Mitreva M."/>
        </authorList>
    </citation>
    <scope>NUCLEOTIDE SEQUENCE [LARGE SCALE GENOMIC DNA]</scope>
    <source>
        <strain evidence="1 2">S</strain>
    </source>
</reference>
<dbReference type="EMBL" id="KZ351575">
    <property type="protein sequence ID" value="PIO62863.1"/>
    <property type="molecule type" value="Genomic_DNA"/>
</dbReference>
<organism evidence="1 2">
    <name type="scientific">Teladorsagia circumcincta</name>
    <name type="common">Brown stomach worm</name>
    <name type="synonym">Ostertagia circumcincta</name>
    <dbReference type="NCBI Taxonomy" id="45464"/>
    <lineage>
        <taxon>Eukaryota</taxon>
        <taxon>Metazoa</taxon>
        <taxon>Ecdysozoa</taxon>
        <taxon>Nematoda</taxon>
        <taxon>Chromadorea</taxon>
        <taxon>Rhabditida</taxon>
        <taxon>Rhabditina</taxon>
        <taxon>Rhabditomorpha</taxon>
        <taxon>Strongyloidea</taxon>
        <taxon>Trichostrongylidae</taxon>
        <taxon>Teladorsagia</taxon>
    </lineage>
</organism>